<dbReference type="KEGG" id="fsl:EJO69_07785"/>
<keyword evidence="8" id="KW-0460">Magnesium</keyword>
<evidence type="ECO:0000256" key="10">
    <source>
        <dbReference type="ARBA" id="ARBA00035861"/>
    </source>
</evidence>
<evidence type="ECO:0000256" key="3">
    <source>
        <dbReference type="ARBA" id="ARBA00022457"/>
    </source>
</evidence>
<evidence type="ECO:0000256" key="1">
    <source>
        <dbReference type="ARBA" id="ARBA00001946"/>
    </source>
</evidence>
<dbReference type="InterPro" id="IPR000086">
    <property type="entry name" value="NUDIX_hydrolase_dom"/>
</dbReference>
<dbReference type="GO" id="GO:0006281">
    <property type="term" value="P:DNA repair"/>
    <property type="evidence" value="ECO:0007669"/>
    <property type="project" value="UniProtKB-KW"/>
</dbReference>
<gene>
    <name evidence="14" type="ORF">EJO69_07785</name>
</gene>
<evidence type="ECO:0000256" key="2">
    <source>
        <dbReference type="ARBA" id="ARBA00005582"/>
    </source>
</evidence>
<comment type="catalytic activity">
    <reaction evidence="10">
        <text>8-oxo-dGTP + H2O = 8-oxo-dGMP + diphosphate + H(+)</text>
        <dbReference type="Rhea" id="RHEA:31575"/>
        <dbReference type="ChEBI" id="CHEBI:15377"/>
        <dbReference type="ChEBI" id="CHEBI:15378"/>
        <dbReference type="ChEBI" id="CHEBI:33019"/>
        <dbReference type="ChEBI" id="CHEBI:63224"/>
        <dbReference type="ChEBI" id="CHEBI:77896"/>
        <dbReference type="EC" id="3.6.1.55"/>
    </reaction>
</comment>
<keyword evidence="7 12" id="KW-0378">Hydrolase</keyword>
<evidence type="ECO:0000256" key="5">
    <source>
        <dbReference type="ARBA" id="ARBA00022723"/>
    </source>
</evidence>
<reference evidence="14 15" key="1">
    <citation type="submission" date="2018-12" db="EMBL/GenBank/DDBJ databases">
        <title>Complete genome sequence of Flaviflexus salsibiostraticola KCTC 33148.</title>
        <authorList>
            <person name="Bae J.-W."/>
        </authorList>
    </citation>
    <scope>NUCLEOTIDE SEQUENCE [LARGE SCALE GENOMIC DNA]</scope>
    <source>
        <strain evidence="14 15">KCTC 33148</strain>
    </source>
</reference>
<dbReference type="PRINTS" id="PR00502">
    <property type="entry name" value="NUDIXFAMILY"/>
</dbReference>
<dbReference type="InterPro" id="IPR020476">
    <property type="entry name" value="Nudix_hydrolase"/>
</dbReference>
<dbReference type="InterPro" id="IPR015797">
    <property type="entry name" value="NUDIX_hydrolase-like_dom_sf"/>
</dbReference>
<dbReference type="PANTHER" id="PTHR47707">
    <property type="entry name" value="8-OXO-DGTP DIPHOSPHATASE"/>
    <property type="match status" value="1"/>
</dbReference>
<dbReference type="GO" id="GO:0006260">
    <property type="term" value="P:DNA replication"/>
    <property type="evidence" value="ECO:0007669"/>
    <property type="project" value="UniProtKB-KW"/>
</dbReference>
<dbReference type="Pfam" id="PF00293">
    <property type="entry name" value="NUDIX"/>
    <property type="match status" value="1"/>
</dbReference>
<dbReference type="CDD" id="cd03425">
    <property type="entry name" value="NUDIX_MutT_NudA_like"/>
    <property type="match status" value="1"/>
</dbReference>
<keyword evidence="6" id="KW-0227">DNA damage</keyword>
<evidence type="ECO:0000256" key="4">
    <source>
        <dbReference type="ARBA" id="ARBA00022705"/>
    </source>
</evidence>
<keyword evidence="4" id="KW-0235">DNA replication</keyword>
<evidence type="ECO:0000256" key="12">
    <source>
        <dbReference type="RuleBase" id="RU003476"/>
    </source>
</evidence>
<dbReference type="GO" id="GO:0008413">
    <property type="term" value="F:8-oxo-7,8-dihydroguanosine triphosphate pyrophosphatase activity"/>
    <property type="evidence" value="ECO:0007669"/>
    <property type="project" value="TreeGrafter"/>
</dbReference>
<dbReference type="GO" id="GO:0035539">
    <property type="term" value="F:8-oxo-7,8-dihydrodeoxyguanosine triphosphate pyrophosphatase activity"/>
    <property type="evidence" value="ECO:0007669"/>
    <property type="project" value="UniProtKB-EC"/>
</dbReference>
<keyword evidence="3" id="KW-0515">Mutator protein</keyword>
<keyword evidence="5" id="KW-0479">Metal-binding</keyword>
<dbReference type="RefSeq" id="WP_126040760.1">
    <property type="nucleotide sequence ID" value="NZ_CP034438.1"/>
</dbReference>
<dbReference type="InterPro" id="IPR020084">
    <property type="entry name" value="NUDIX_hydrolase_CS"/>
</dbReference>
<accession>A0A3Q8WU78</accession>
<evidence type="ECO:0000259" key="13">
    <source>
        <dbReference type="PROSITE" id="PS51462"/>
    </source>
</evidence>
<dbReference type="Proteomes" id="UP000270021">
    <property type="component" value="Chromosome"/>
</dbReference>
<organism evidence="14 15">
    <name type="scientific">Flaviflexus salsibiostraticola</name>
    <dbReference type="NCBI Taxonomy" id="1282737"/>
    <lineage>
        <taxon>Bacteria</taxon>
        <taxon>Bacillati</taxon>
        <taxon>Actinomycetota</taxon>
        <taxon>Actinomycetes</taxon>
        <taxon>Actinomycetales</taxon>
        <taxon>Actinomycetaceae</taxon>
        <taxon>Flaviflexus</taxon>
    </lineage>
</organism>
<evidence type="ECO:0000256" key="11">
    <source>
        <dbReference type="ARBA" id="ARBA00038905"/>
    </source>
</evidence>
<evidence type="ECO:0000313" key="14">
    <source>
        <dbReference type="EMBL" id="AZN30213.1"/>
    </source>
</evidence>
<name>A0A3Q8WU78_9ACTO</name>
<dbReference type="EC" id="3.6.1.55" evidence="11"/>
<dbReference type="EMBL" id="CP034438">
    <property type="protein sequence ID" value="AZN30213.1"/>
    <property type="molecule type" value="Genomic_DNA"/>
</dbReference>
<dbReference type="PROSITE" id="PS51462">
    <property type="entry name" value="NUDIX"/>
    <property type="match status" value="1"/>
</dbReference>
<evidence type="ECO:0000256" key="6">
    <source>
        <dbReference type="ARBA" id="ARBA00022763"/>
    </source>
</evidence>
<sequence>MSLVVAAAIVDSLEHPTRLLAAQRSYPKDLAGKWELPGGKVEEGEEPESACLREIREELGVTPTLDRIVPGPEGDWPIGRHTMRVWLATIDGEPECGPDHDELRWCTALETLGLDWLPGDIALAKKLASWMLPAGNHIL</sequence>
<proteinExistence type="inferred from homology"/>
<keyword evidence="9" id="KW-0234">DNA repair</keyword>
<evidence type="ECO:0000256" key="9">
    <source>
        <dbReference type="ARBA" id="ARBA00023204"/>
    </source>
</evidence>
<dbReference type="OrthoDB" id="9804442at2"/>
<dbReference type="SUPFAM" id="SSF55811">
    <property type="entry name" value="Nudix"/>
    <property type="match status" value="1"/>
</dbReference>
<dbReference type="AlphaFoldDB" id="A0A3Q8WU78"/>
<dbReference type="InterPro" id="IPR047127">
    <property type="entry name" value="MutT-like"/>
</dbReference>
<comment type="cofactor">
    <cofactor evidence="1">
        <name>Mg(2+)</name>
        <dbReference type="ChEBI" id="CHEBI:18420"/>
    </cofactor>
</comment>
<dbReference type="PROSITE" id="PS00893">
    <property type="entry name" value="NUDIX_BOX"/>
    <property type="match status" value="1"/>
</dbReference>
<dbReference type="GO" id="GO:0044716">
    <property type="term" value="F:8-oxo-GDP phosphatase activity"/>
    <property type="evidence" value="ECO:0007669"/>
    <property type="project" value="TreeGrafter"/>
</dbReference>
<keyword evidence="15" id="KW-1185">Reference proteome</keyword>
<evidence type="ECO:0000256" key="8">
    <source>
        <dbReference type="ARBA" id="ARBA00022842"/>
    </source>
</evidence>
<dbReference type="PANTHER" id="PTHR47707:SF1">
    <property type="entry name" value="NUDIX HYDROLASE FAMILY PROTEIN"/>
    <property type="match status" value="1"/>
</dbReference>
<evidence type="ECO:0000256" key="7">
    <source>
        <dbReference type="ARBA" id="ARBA00022801"/>
    </source>
</evidence>
<dbReference type="Gene3D" id="3.90.79.10">
    <property type="entry name" value="Nucleoside Triphosphate Pyrophosphohydrolase"/>
    <property type="match status" value="1"/>
</dbReference>
<comment type="similarity">
    <text evidence="2 12">Belongs to the Nudix hydrolase family.</text>
</comment>
<evidence type="ECO:0000313" key="15">
    <source>
        <dbReference type="Proteomes" id="UP000270021"/>
    </source>
</evidence>
<protein>
    <recommendedName>
        <fullName evidence="11">8-oxo-dGTP diphosphatase</fullName>
        <ecNumber evidence="11">3.6.1.55</ecNumber>
    </recommendedName>
</protein>
<feature type="domain" description="Nudix hydrolase" evidence="13">
    <location>
        <begin position="1"/>
        <end position="129"/>
    </location>
</feature>
<dbReference type="GO" id="GO:0044715">
    <property type="term" value="F:8-oxo-dGDP phosphatase activity"/>
    <property type="evidence" value="ECO:0007669"/>
    <property type="project" value="TreeGrafter"/>
</dbReference>
<dbReference type="GO" id="GO:0046872">
    <property type="term" value="F:metal ion binding"/>
    <property type="evidence" value="ECO:0007669"/>
    <property type="project" value="UniProtKB-KW"/>
</dbReference>